<evidence type="ECO:0000259" key="6">
    <source>
        <dbReference type="PROSITE" id="PS50111"/>
    </source>
</evidence>
<feature type="transmembrane region" description="Helical" evidence="5">
    <location>
        <begin position="46"/>
        <end position="65"/>
    </location>
</feature>
<dbReference type="CDD" id="cd06225">
    <property type="entry name" value="HAMP"/>
    <property type="match status" value="1"/>
</dbReference>
<dbReference type="OrthoDB" id="343520at2"/>
<comment type="similarity">
    <text evidence="3">Belongs to the methyl-accepting chemotaxis (MCP) protein family.</text>
</comment>
<organism evidence="8 9">
    <name type="scientific">Parazoarcus communis SWub3 = DSM 12120</name>
    <dbReference type="NCBI Taxonomy" id="1121029"/>
    <lineage>
        <taxon>Bacteria</taxon>
        <taxon>Pseudomonadati</taxon>
        <taxon>Pseudomonadota</taxon>
        <taxon>Betaproteobacteria</taxon>
        <taxon>Rhodocyclales</taxon>
        <taxon>Zoogloeaceae</taxon>
        <taxon>Parazoarcus</taxon>
    </lineage>
</organism>
<evidence type="ECO:0008006" key="10">
    <source>
        <dbReference type="Google" id="ProtNLM"/>
    </source>
</evidence>
<accession>A0A323UQ68</accession>
<dbReference type="GO" id="GO:0007165">
    <property type="term" value="P:signal transduction"/>
    <property type="evidence" value="ECO:0007669"/>
    <property type="project" value="UniProtKB-KW"/>
</dbReference>
<dbReference type="GO" id="GO:0016020">
    <property type="term" value="C:membrane"/>
    <property type="evidence" value="ECO:0007669"/>
    <property type="project" value="UniProtKB-SubCell"/>
</dbReference>
<dbReference type="AlphaFoldDB" id="A0A323UQ68"/>
<evidence type="ECO:0000256" key="4">
    <source>
        <dbReference type="PROSITE-ProRule" id="PRU00284"/>
    </source>
</evidence>
<dbReference type="PRINTS" id="PR00260">
    <property type="entry name" value="CHEMTRNSDUCR"/>
</dbReference>
<dbReference type="Gene3D" id="1.10.287.950">
    <property type="entry name" value="Methyl-accepting chemotaxis protein"/>
    <property type="match status" value="1"/>
</dbReference>
<dbReference type="PANTHER" id="PTHR32089">
    <property type="entry name" value="METHYL-ACCEPTING CHEMOTAXIS PROTEIN MCPB"/>
    <property type="match status" value="1"/>
</dbReference>
<dbReference type="SMART" id="SM00283">
    <property type="entry name" value="MA"/>
    <property type="match status" value="1"/>
</dbReference>
<evidence type="ECO:0000259" key="7">
    <source>
        <dbReference type="PROSITE" id="PS50885"/>
    </source>
</evidence>
<keyword evidence="5" id="KW-1133">Transmembrane helix</keyword>
<dbReference type="Proteomes" id="UP000248259">
    <property type="component" value="Unassembled WGS sequence"/>
</dbReference>
<evidence type="ECO:0000256" key="5">
    <source>
        <dbReference type="SAM" id="Phobius"/>
    </source>
</evidence>
<dbReference type="InterPro" id="IPR003660">
    <property type="entry name" value="HAMP_dom"/>
</dbReference>
<dbReference type="InterPro" id="IPR004089">
    <property type="entry name" value="MCPsignal_dom"/>
</dbReference>
<comment type="subcellular location">
    <subcellularLocation>
        <location evidence="1">Membrane</location>
    </subcellularLocation>
</comment>
<dbReference type="PROSITE" id="PS50885">
    <property type="entry name" value="HAMP"/>
    <property type="match status" value="1"/>
</dbReference>
<gene>
    <name evidence="8" type="ORF">DNK49_20805</name>
</gene>
<dbReference type="SUPFAM" id="SSF58104">
    <property type="entry name" value="Methyl-accepting chemotaxis protein (MCP) signaling domain"/>
    <property type="match status" value="1"/>
</dbReference>
<dbReference type="Pfam" id="PF00015">
    <property type="entry name" value="MCPsignal"/>
    <property type="match status" value="1"/>
</dbReference>
<evidence type="ECO:0000256" key="1">
    <source>
        <dbReference type="ARBA" id="ARBA00004370"/>
    </source>
</evidence>
<protein>
    <recommendedName>
        <fullName evidence="10">Methyl-accepting chemotaxis protein</fullName>
    </recommendedName>
</protein>
<sequence length="698" mass="75007">MFPRIRVQHAPRATGWQEQCPEETEMTPFVAPAVKLMNSLRFAPRFLLIGAAGGLLVAGLLFQFLSSVGERLRLTENELQGVRHVVALRAVSQLLDQHLLASSLYSLGENDQAREAQALRGRLGAALAAARQSDASGQDKVLDEAWAGLDKEWDVFQTVIGASSTPEIRELHQRFGDRLAAQARLAADHAGLPLDPEVDTNYLYDTLVNRLPQLFDAVVQIRLKAASIASVQMIDGADIGRLERLVADAHVQLTRIRENTEKIGRAAPEYKTALEGGLAAVQAGIDQTRRLIDNSLINTANIEIPFAEVMQKTEVPRQAALAMERSIIDALGARLELRIEGLAVQRALNLALVGLGLLLAGYLSMGSYLSLQQGTARLLEGGKRLADGDLAYRIDIGTHDELGDVADRFNRMAMAFRGVVGTLQTSSEALRQAAAEMTGATARVASGSAEQNRLSHDTASAAGEMSARIGQVAAHADEVDQIARQGRQQTDEGYQGLTRMQDEIRIVRTAVEQITHAVSAFVATTLEIRGMTGQVRDIAEQTNLLALNAAIEAARAGEQGRGFAVVADEVRKLAEKSANSATEIDRLTQAINARSDGVSGAIQRGQESLAASEGFLAQVASQLSSASEAVARTSDGVDRITDAMREQAEAVRRIGDFVGQIADMAGQNDQAVVGAAGEAQRLQRLSEDLRGLVARFKV</sequence>
<name>A0A323UQ68_9RHOO</name>
<reference evidence="8 9" key="1">
    <citation type="submission" date="2018-06" db="EMBL/GenBank/DDBJ databases">
        <title>Azoarcus communis strain SWub3 genome.</title>
        <authorList>
            <person name="Zorraquino Salvo V."/>
            <person name="Toubiana D."/>
            <person name="Blumwald E."/>
        </authorList>
    </citation>
    <scope>NUCLEOTIDE SEQUENCE [LARGE SCALE GENOMIC DNA]</scope>
    <source>
        <strain evidence="8 9">SWub3</strain>
    </source>
</reference>
<dbReference type="SMART" id="SM00304">
    <property type="entry name" value="HAMP"/>
    <property type="match status" value="3"/>
</dbReference>
<dbReference type="EMBL" id="QKOE01000025">
    <property type="protein sequence ID" value="PZA14644.1"/>
    <property type="molecule type" value="Genomic_DNA"/>
</dbReference>
<dbReference type="PROSITE" id="PS50111">
    <property type="entry name" value="CHEMOTAXIS_TRANSDUC_2"/>
    <property type="match status" value="1"/>
</dbReference>
<dbReference type="Pfam" id="PF00672">
    <property type="entry name" value="HAMP"/>
    <property type="match status" value="1"/>
</dbReference>
<keyword evidence="5" id="KW-0812">Transmembrane</keyword>
<evidence type="ECO:0000256" key="3">
    <source>
        <dbReference type="ARBA" id="ARBA00029447"/>
    </source>
</evidence>
<feature type="domain" description="Methyl-accepting transducer" evidence="6">
    <location>
        <begin position="426"/>
        <end position="662"/>
    </location>
</feature>
<keyword evidence="5" id="KW-0472">Membrane</keyword>
<comment type="caution">
    <text evidence="8">The sequence shown here is derived from an EMBL/GenBank/DDBJ whole genome shotgun (WGS) entry which is preliminary data.</text>
</comment>
<dbReference type="GO" id="GO:0006935">
    <property type="term" value="P:chemotaxis"/>
    <property type="evidence" value="ECO:0007669"/>
    <property type="project" value="InterPro"/>
</dbReference>
<evidence type="ECO:0000313" key="9">
    <source>
        <dbReference type="Proteomes" id="UP000248259"/>
    </source>
</evidence>
<dbReference type="GO" id="GO:0004888">
    <property type="term" value="F:transmembrane signaling receptor activity"/>
    <property type="evidence" value="ECO:0007669"/>
    <property type="project" value="InterPro"/>
</dbReference>
<proteinExistence type="inferred from homology"/>
<evidence type="ECO:0000256" key="2">
    <source>
        <dbReference type="ARBA" id="ARBA00023224"/>
    </source>
</evidence>
<dbReference type="PANTHER" id="PTHR32089:SF112">
    <property type="entry name" value="LYSOZYME-LIKE PROTEIN-RELATED"/>
    <property type="match status" value="1"/>
</dbReference>
<feature type="domain" description="HAMP" evidence="7">
    <location>
        <begin position="369"/>
        <end position="421"/>
    </location>
</feature>
<keyword evidence="2 4" id="KW-0807">Transducer</keyword>
<dbReference type="InterPro" id="IPR004090">
    <property type="entry name" value="Chemotax_Me-accpt_rcpt"/>
</dbReference>
<evidence type="ECO:0000313" key="8">
    <source>
        <dbReference type="EMBL" id="PZA14644.1"/>
    </source>
</evidence>
<dbReference type="FunFam" id="1.10.287.950:FF:000001">
    <property type="entry name" value="Methyl-accepting chemotaxis sensory transducer"/>
    <property type="match status" value="1"/>
</dbReference>
<keyword evidence="9" id="KW-1185">Reference proteome</keyword>